<dbReference type="SMART" id="SM00185">
    <property type="entry name" value="ARM"/>
    <property type="match status" value="3"/>
</dbReference>
<dbReference type="Gramene" id="Mp2g05050.1">
    <property type="protein sequence ID" value="Mp2g05050.1.cds"/>
    <property type="gene ID" value="Mp2g05050"/>
</dbReference>
<dbReference type="EMBL" id="KZ772703">
    <property type="protein sequence ID" value="PTQ42194.1"/>
    <property type="molecule type" value="Genomic_DNA"/>
</dbReference>
<name>A0A2R6X7W4_MARPO</name>
<sequence>MDHEIKVNQEIKEELKDLRLQPSAWNAAWEQAQGAVVPSKEIKRAANILVRWEHVQQSMGWLLLTHIGVMLGSFGQLMSRDVCGLSWGIFTLEAILKYGRSWAHSLYFRGVPCAIVALHNNNRDTASASLVVFFISVLIATLVETVLYGFYIKYTLKFWYANSDCYNEGADCTDGKTNLMDMLIISMIIVCLHWASSLRTVLAAMGMGISARVRDSSSWFRRFSKFLRKREEKDRLMCLTWWVHMARHGHLTAVVASAQDSDCGLPGHWFKSKEELFKIVEECDKGDHVHLDTSRLLWVSQEMALRALISLAKQEKLHKGDDFALLVRVVRDGRTESCRGLAATAIAVLAMQPSVLPLNFLIETVEPLKRLAGSEAVEHVEVALGALLNASISGDECTSPNSPTVIELILDSNILDSNEVGRSFMSCLIRHAHIRKSTLCQELAVRLLSHLVEKEKRAREALMSYKDEQGGVPDLQLCTALIKHGVSSPIKAGGAAVLAEIAYSDDREVKGSDPHIEECIQALVTALKSTTAKLIIVLAAKALCRLAYNNQDVKAAIVKAGGIPPLVDLLKDALPDSDLHDINGQIPREEDNRSTVTPLKPHLEEDIRSDDVRLDAARALRILALNNPEHQKRIADAKAIPLLIKLMASEDTKLQVQAMAALLGLSFENPNIKGMISEFDNGVIFSSLMDVLKSNEGLDPMAEAILEKVAHLTKSLFEGNNSNRQQAVKQSMMDKLRECIDSGNYRKNGEAIQSAKEAFKILSGNN</sequence>
<protein>
    <submittedName>
        <fullName evidence="3">Uncharacterized protein</fullName>
    </submittedName>
</protein>
<keyword evidence="2" id="KW-0812">Transmembrane</keyword>
<keyword evidence="1" id="KW-0833">Ubl conjugation pathway</keyword>
<dbReference type="InterPro" id="IPR011989">
    <property type="entry name" value="ARM-like"/>
</dbReference>
<evidence type="ECO:0000313" key="4">
    <source>
        <dbReference type="Proteomes" id="UP000244005"/>
    </source>
</evidence>
<accession>A0A2R6X7W4</accession>
<dbReference type="InterPro" id="IPR000225">
    <property type="entry name" value="Armadillo"/>
</dbReference>
<keyword evidence="2" id="KW-1133">Transmembrane helix</keyword>
<keyword evidence="4" id="KW-1185">Reference proteome</keyword>
<dbReference type="SUPFAM" id="SSF48371">
    <property type="entry name" value="ARM repeat"/>
    <property type="match status" value="1"/>
</dbReference>
<gene>
    <name evidence="3" type="ORF">MARPO_0031s0159</name>
</gene>
<feature type="transmembrane region" description="Helical" evidence="2">
    <location>
        <begin position="341"/>
        <end position="362"/>
    </location>
</feature>
<reference evidence="4" key="1">
    <citation type="journal article" date="2017" name="Cell">
        <title>Insights into land plant evolution garnered from the Marchantia polymorpha genome.</title>
        <authorList>
            <person name="Bowman J.L."/>
            <person name="Kohchi T."/>
            <person name="Yamato K.T."/>
            <person name="Jenkins J."/>
            <person name="Shu S."/>
            <person name="Ishizaki K."/>
            <person name="Yamaoka S."/>
            <person name="Nishihama R."/>
            <person name="Nakamura Y."/>
            <person name="Berger F."/>
            <person name="Adam C."/>
            <person name="Aki S.S."/>
            <person name="Althoff F."/>
            <person name="Araki T."/>
            <person name="Arteaga-Vazquez M.A."/>
            <person name="Balasubrmanian S."/>
            <person name="Barry K."/>
            <person name="Bauer D."/>
            <person name="Boehm C.R."/>
            <person name="Briginshaw L."/>
            <person name="Caballero-Perez J."/>
            <person name="Catarino B."/>
            <person name="Chen F."/>
            <person name="Chiyoda S."/>
            <person name="Chovatia M."/>
            <person name="Davies K.M."/>
            <person name="Delmans M."/>
            <person name="Demura T."/>
            <person name="Dierschke T."/>
            <person name="Dolan L."/>
            <person name="Dorantes-Acosta A.E."/>
            <person name="Eklund D.M."/>
            <person name="Florent S.N."/>
            <person name="Flores-Sandoval E."/>
            <person name="Fujiyama A."/>
            <person name="Fukuzawa H."/>
            <person name="Galik B."/>
            <person name="Grimanelli D."/>
            <person name="Grimwood J."/>
            <person name="Grossniklaus U."/>
            <person name="Hamada T."/>
            <person name="Haseloff J."/>
            <person name="Hetherington A.J."/>
            <person name="Higo A."/>
            <person name="Hirakawa Y."/>
            <person name="Hundley H.N."/>
            <person name="Ikeda Y."/>
            <person name="Inoue K."/>
            <person name="Inoue S.I."/>
            <person name="Ishida S."/>
            <person name="Jia Q."/>
            <person name="Kakita M."/>
            <person name="Kanazawa T."/>
            <person name="Kawai Y."/>
            <person name="Kawashima T."/>
            <person name="Kennedy M."/>
            <person name="Kinose K."/>
            <person name="Kinoshita T."/>
            <person name="Kohara Y."/>
            <person name="Koide E."/>
            <person name="Komatsu K."/>
            <person name="Kopischke S."/>
            <person name="Kubo M."/>
            <person name="Kyozuka J."/>
            <person name="Lagercrantz U."/>
            <person name="Lin S.S."/>
            <person name="Lindquist E."/>
            <person name="Lipzen A.M."/>
            <person name="Lu C.W."/>
            <person name="De Luna E."/>
            <person name="Martienssen R.A."/>
            <person name="Minamino N."/>
            <person name="Mizutani M."/>
            <person name="Mizutani M."/>
            <person name="Mochizuki N."/>
            <person name="Monte I."/>
            <person name="Mosher R."/>
            <person name="Nagasaki H."/>
            <person name="Nakagami H."/>
            <person name="Naramoto S."/>
            <person name="Nishitani K."/>
            <person name="Ohtani M."/>
            <person name="Okamoto T."/>
            <person name="Okumura M."/>
            <person name="Phillips J."/>
            <person name="Pollak B."/>
            <person name="Reinders A."/>
            <person name="Rovekamp M."/>
            <person name="Sano R."/>
            <person name="Sawa S."/>
            <person name="Schmid M.W."/>
            <person name="Shirakawa M."/>
            <person name="Solano R."/>
            <person name="Spunde A."/>
            <person name="Suetsugu N."/>
            <person name="Sugano S."/>
            <person name="Sugiyama A."/>
            <person name="Sun R."/>
            <person name="Suzuki Y."/>
            <person name="Takenaka M."/>
            <person name="Takezawa D."/>
            <person name="Tomogane H."/>
            <person name="Tsuzuki M."/>
            <person name="Ueda T."/>
            <person name="Umeda M."/>
            <person name="Ward J.M."/>
            <person name="Watanabe Y."/>
            <person name="Yazaki K."/>
            <person name="Yokoyama R."/>
            <person name="Yoshitake Y."/>
            <person name="Yotsui I."/>
            <person name="Zachgo S."/>
            <person name="Schmutz J."/>
        </authorList>
    </citation>
    <scope>NUCLEOTIDE SEQUENCE [LARGE SCALE GENOMIC DNA]</scope>
    <source>
        <strain evidence="4">Tak-1</strain>
    </source>
</reference>
<dbReference type="AlphaFoldDB" id="A0A2R6X7W4"/>
<evidence type="ECO:0000256" key="1">
    <source>
        <dbReference type="ARBA" id="ARBA00022786"/>
    </source>
</evidence>
<evidence type="ECO:0000256" key="2">
    <source>
        <dbReference type="SAM" id="Phobius"/>
    </source>
</evidence>
<feature type="transmembrane region" description="Helical" evidence="2">
    <location>
        <begin position="183"/>
        <end position="204"/>
    </location>
</feature>
<dbReference type="Proteomes" id="UP000244005">
    <property type="component" value="Unassembled WGS sequence"/>
</dbReference>
<dbReference type="InterPro" id="IPR016024">
    <property type="entry name" value="ARM-type_fold"/>
</dbReference>
<dbReference type="OrthoDB" id="1961346at2759"/>
<keyword evidence="2" id="KW-0472">Membrane</keyword>
<organism evidence="3 4">
    <name type="scientific">Marchantia polymorpha</name>
    <name type="common">Common liverwort</name>
    <name type="synonym">Marchantia aquatica</name>
    <dbReference type="NCBI Taxonomy" id="3197"/>
    <lineage>
        <taxon>Eukaryota</taxon>
        <taxon>Viridiplantae</taxon>
        <taxon>Streptophyta</taxon>
        <taxon>Embryophyta</taxon>
        <taxon>Marchantiophyta</taxon>
        <taxon>Marchantiopsida</taxon>
        <taxon>Marchantiidae</taxon>
        <taxon>Marchantiales</taxon>
        <taxon>Marchantiaceae</taxon>
        <taxon>Marchantia</taxon>
    </lineage>
</organism>
<dbReference type="Gene3D" id="1.25.10.10">
    <property type="entry name" value="Leucine-rich Repeat Variant"/>
    <property type="match status" value="2"/>
</dbReference>
<evidence type="ECO:0000313" key="3">
    <source>
        <dbReference type="EMBL" id="PTQ42194.1"/>
    </source>
</evidence>
<dbReference type="PANTHER" id="PTHR23315:SF7">
    <property type="entry name" value="U-BOX DOMAIN-CONTAINING PROTEIN 4"/>
    <property type="match status" value="1"/>
</dbReference>
<dbReference type="PANTHER" id="PTHR23315">
    <property type="entry name" value="U BOX DOMAIN-CONTAINING"/>
    <property type="match status" value="1"/>
</dbReference>
<feature type="transmembrane region" description="Helical" evidence="2">
    <location>
        <begin position="130"/>
        <end position="151"/>
    </location>
</feature>
<proteinExistence type="predicted"/>